<gene>
    <name evidence="5" type="ORF">EJ913_09810</name>
</gene>
<dbReference type="InterPro" id="IPR008939">
    <property type="entry name" value="Lytic_TGlycosylase_superhlx_U"/>
</dbReference>
<evidence type="ECO:0000313" key="6">
    <source>
        <dbReference type="Proteomes" id="UP000280346"/>
    </source>
</evidence>
<protein>
    <submittedName>
        <fullName evidence="5">Lytic transglycosylase domain-containing protein</fullName>
    </submittedName>
</protein>
<dbReference type="GO" id="GO:0042597">
    <property type="term" value="C:periplasmic space"/>
    <property type="evidence" value="ECO:0007669"/>
    <property type="project" value="InterPro"/>
</dbReference>
<dbReference type="Gene3D" id="1.10.530.10">
    <property type="match status" value="1"/>
</dbReference>
<dbReference type="InterPro" id="IPR008258">
    <property type="entry name" value="Transglycosylase_SLT_dom_1"/>
</dbReference>
<dbReference type="SUPFAM" id="SSF48435">
    <property type="entry name" value="Bacterial muramidases"/>
    <property type="match status" value="1"/>
</dbReference>
<keyword evidence="6" id="KW-1185">Reference proteome</keyword>
<keyword evidence="3" id="KW-0732">Signal</keyword>
<dbReference type="OrthoDB" id="9815002at2"/>
<name>A0A433JAE8_9PROT</name>
<dbReference type="InterPro" id="IPR023346">
    <property type="entry name" value="Lysozyme-like_dom_sf"/>
</dbReference>
<dbReference type="CDD" id="cd13401">
    <property type="entry name" value="Slt70-like"/>
    <property type="match status" value="1"/>
</dbReference>
<dbReference type="AlphaFoldDB" id="A0A433JAE8"/>
<evidence type="ECO:0000259" key="4">
    <source>
        <dbReference type="Pfam" id="PF01464"/>
    </source>
</evidence>
<feature type="domain" description="Transglycosylase SLT" evidence="4">
    <location>
        <begin position="550"/>
        <end position="652"/>
    </location>
</feature>
<dbReference type="EMBL" id="RZIJ01000006">
    <property type="protein sequence ID" value="RUQ72851.1"/>
    <property type="molecule type" value="Genomic_DNA"/>
</dbReference>
<reference evidence="5 6" key="1">
    <citation type="submission" date="2018-12" db="EMBL/GenBank/DDBJ databases">
        <authorList>
            <person name="Yang Y."/>
        </authorList>
    </citation>
    <scope>NUCLEOTIDE SEQUENCE [LARGE SCALE GENOMIC DNA]</scope>
    <source>
        <strain evidence="5 6">GSF71</strain>
    </source>
</reference>
<organism evidence="5 6">
    <name type="scientific">Azospirillum doebereinerae</name>
    <dbReference type="NCBI Taxonomy" id="92933"/>
    <lineage>
        <taxon>Bacteria</taxon>
        <taxon>Pseudomonadati</taxon>
        <taxon>Pseudomonadota</taxon>
        <taxon>Alphaproteobacteria</taxon>
        <taxon>Rhodospirillales</taxon>
        <taxon>Azospirillaceae</taxon>
        <taxon>Azospirillum</taxon>
    </lineage>
</organism>
<evidence type="ECO:0000256" key="2">
    <source>
        <dbReference type="ARBA" id="ARBA00009387"/>
    </source>
</evidence>
<dbReference type="SUPFAM" id="SSF53955">
    <property type="entry name" value="Lysozyme-like"/>
    <property type="match status" value="1"/>
</dbReference>
<evidence type="ECO:0000256" key="3">
    <source>
        <dbReference type="ARBA" id="ARBA00022729"/>
    </source>
</evidence>
<comment type="similarity">
    <text evidence="2">Belongs to the virb1 family.</text>
</comment>
<dbReference type="Gene3D" id="1.25.20.10">
    <property type="entry name" value="Bacterial muramidases"/>
    <property type="match status" value="1"/>
</dbReference>
<dbReference type="PANTHER" id="PTHR37423:SF2">
    <property type="entry name" value="MEMBRANE-BOUND LYTIC MUREIN TRANSGLYCOSYLASE C"/>
    <property type="match status" value="1"/>
</dbReference>
<dbReference type="PANTHER" id="PTHR37423">
    <property type="entry name" value="SOLUBLE LYTIC MUREIN TRANSGLYCOSYLASE-RELATED"/>
    <property type="match status" value="1"/>
</dbReference>
<accession>A0A433JAE8</accession>
<sequence length="700" mass="77413">MPLHEGLEGGLVHFPALEGGQESDDGTVEHGCLLRRTAWKKELRTLDLPAALGKSARTALLAVSLAFSIPVAAFAGALGPQDLALYRQAFKAADNERYDEAQQLASQAQDRLPAKVIRWMVLATPGGGGFADIAAFIRENPDWPNQAQLRRQAEKAMPIGLDPTEVLEWFRQFPPLSNDGFLMHADTLIGTGSAERATPLIRSRWVESNFTADEEVNFLVRYRSYLRPQDHKARIDRLLWERQEAPVRRMLPFFDDAYDTLIEARIALDTDNGNADAAVARVAPSLRNDPGLLFDRARWRRRKGDDAGALEIITQAPAEMGRPQSWWSERHLLARRAIERGDYNLAYRLVKAHGQKDGSGLAEAEFLAGFLALRFLDQPSEAFNHFNKLYRSVTAPISKARGAYWCGRAAEALGQTAQATEWYAKAAPYGTTFYGQLSARHLAGGKVTLPSPPVVSNAASTAFDRREVVRVTRLLAEIEGGDDERVTAFLRRISLDSKEPADYTLAARLASEVGRRDLSVAAAKDAAQNDVFLVEAGYPMIDARPSAPELALVHGIIRQESTFNTRIVSSAGARGLMQLMPATAQTVAGKLGLKHTNARLTSDPGYNVTLGSAYLSELIDRFNGSYVMAIAGYNAGPGRVRQWIQTYGDPRTEAIDVVDWIELIPIYETRNYVQRVMEAVIVYRARLGAGELNLDRDLRR</sequence>
<comment type="caution">
    <text evidence="5">The sequence shown here is derived from an EMBL/GenBank/DDBJ whole genome shotgun (WGS) entry which is preliminary data.</text>
</comment>
<comment type="similarity">
    <text evidence="1">Belongs to the transglycosylase Slt family.</text>
</comment>
<evidence type="ECO:0000256" key="1">
    <source>
        <dbReference type="ARBA" id="ARBA00007734"/>
    </source>
</evidence>
<evidence type="ECO:0000313" key="5">
    <source>
        <dbReference type="EMBL" id="RUQ72851.1"/>
    </source>
</evidence>
<dbReference type="Proteomes" id="UP000280346">
    <property type="component" value="Unassembled WGS sequence"/>
</dbReference>
<dbReference type="GO" id="GO:0004553">
    <property type="term" value="F:hydrolase activity, hydrolyzing O-glycosyl compounds"/>
    <property type="evidence" value="ECO:0007669"/>
    <property type="project" value="InterPro"/>
</dbReference>
<proteinExistence type="inferred from homology"/>
<dbReference type="Pfam" id="PF01464">
    <property type="entry name" value="SLT"/>
    <property type="match status" value="1"/>
</dbReference>